<gene>
    <name evidence="2" type="ORF">Ocin01_07799</name>
</gene>
<protein>
    <recommendedName>
        <fullName evidence="4">Gustatory receptor</fullName>
    </recommendedName>
</protein>
<name>A0A1D2N0T9_ORCCI</name>
<evidence type="ECO:0000313" key="2">
    <source>
        <dbReference type="EMBL" id="ODM98882.1"/>
    </source>
</evidence>
<keyword evidence="3" id="KW-1185">Reference proteome</keyword>
<sequence length="445" mass="50625">MRSLLRFYHRRRVSPVVAANVDLAGNVARIEAERPRDGTLERPTTRVSQLSNIIKTFFDLAAVFCVAPFRIVLENNVCCVLMHLMCVVRLISESRQTLQFGIGKLPPSIKAFKVVNVLTTFIYKMLALRRFWFNQKNYLEIFQRIQDTPSFSLISFKVLRRPCVGAIFLVPVLQIIMSTISGKGFIPLSKPWSITLWSNQLLKFSRYSFFVDDSGLGFFDSNTTANWTIYDVPMSFLISIGSFQRQAVGTLYEVLVTSFTFTLWIAVRCFATDIRRDTGNALTYEQVLNRLDDLAKLSSAINDALGSHVFWMLAESVLYYAINLTDVATNPHPIVRLDALIFYVIFLANLLVSADIRKQLLVVDIIWLNKASNRRYHEFRTYNLLKSTQDKIGIEIDGSSTISYSFVAGYAVIVVSYFIICIQDGFKITMPCGIENYTIAMIPSI</sequence>
<dbReference type="Proteomes" id="UP000094527">
    <property type="component" value="Unassembled WGS sequence"/>
</dbReference>
<evidence type="ECO:0008006" key="4">
    <source>
        <dbReference type="Google" id="ProtNLM"/>
    </source>
</evidence>
<reference evidence="2 3" key="1">
    <citation type="journal article" date="2016" name="Genome Biol. Evol.">
        <title>Gene Family Evolution Reflects Adaptation to Soil Environmental Stressors in the Genome of the Collembolan Orchesella cincta.</title>
        <authorList>
            <person name="Faddeeva-Vakhrusheva A."/>
            <person name="Derks M.F."/>
            <person name="Anvar S.Y."/>
            <person name="Agamennone V."/>
            <person name="Suring W."/>
            <person name="Smit S."/>
            <person name="van Straalen N.M."/>
            <person name="Roelofs D."/>
        </authorList>
    </citation>
    <scope>NUCLEOTIDE SEQUENCE [LARGE SCALE GENOMIC DNA]</scope>
    <source>
        <tissue evidence="2">Mixed pool</tissue>
    </source>
</reference>
<keyword evidence="1" id="KW-1133">Transmembrane helix</keyword>
<feature type="transmembrane region" description="Helical" evidence="1">
    <location>
        <begin position="401"/>
        <end position="420"/>
    </location>
</feature>
<comment type="caution">
    <text evidence="2">The sequence shown here is derived from an EMBL/GenBank/DDBJ whole genome shotgun (WGS) entry which is preliminary data.</text>
</comment>
<proteinExistence type="predicted"/>
<dbReference type="AlphaFoldDB" id="A0A1D2N0T9"/>
<evidence type="ECO:0000256" key="1">
    <source>
        <dbReference type="SAM" id="Phobius"/>
    </source>
</evidence>
<evidence type="ECO:0000313" key="3">
    <source>
        <dbReference type="Proteomes" id="UP000094527"/>
    </source>
</evidence>
<keyword evidence="1" id="KW-0472">Membrane</keyword>
<accession>A0A1D2N0T9</accession>
<organism evidence="2 3">
    <name type="scientific">Orchesella cincta</name>
    <name type="common">Springtail</name>
    <name type="synonym">Podura cincta</name>
    <dbReference type="NCBI Taxonomy" id="48709"/>
    <lineage>
        <taxon>Eukaryota</taxon>
        <taxon>Metazoa</taxon>
        <taxon>Ecdysozoa</taxon>
        <taxon>Arthropoda</taxon>
        <taxon>Hexapoda</taxon>
        <taxon>Collembola</taxon>
        <taxon>Entomobryomorpha</taxon>
        <taxon>Entomobryoidea</taxon>
        <taxon>Orchesellidae</taxon>
        <taxon>Orchesellinae</taxon>
        <taxon>Orchesella</taxon>
    </lineage>
</organism>
<dbReference type="OMA" id="STITLIY"/>
<dbReference type="EMBL" id="LJIJ01000314">
    <property type="protein sequence ID" value="ODM98882.1"/>
    <property type="molecule type" value="Genomic_DNA"/>
</dbReference>
<keyword evidence="1" id="KW-0812">Transmembrane</keyword>